<comment type="similarity">
    <text evidence="1">Belongs to the outer membrane factor (OMF) (TC 1.B.17) family.</text>
</comment>
<organism evidence="4 5">
    <name type="scientific">Niastella soli</name>
    <dbReference type="NCBI Taxonomy" id="2821487"/>
    <lineage>
        <taxon>Bacteria</taxon>
        <taxon>Pseudomonadati</taxon>
        <taxon>Bacteroidota</taxon>
        <taxon>Chitinophagia</taxon>
        <taxon>Chitinophagales</taxon>
        <taxon>Chitinophagaceae</taxon>
        <taxon>Niastella</taxon>
    </lineage>
</organism>
<keyword evidence="2" id="KW-0175">Coiled coil</keyword>
<evidence type="ECO:0000256" key="2">
    <source>
        <dbReference type="SAM" id="Coils"/>
    </source>
</evidence>
<keyword evidence="3" id="KW-0732">Signal</keyword>
<evidence type="ECO:0000313" key="4">
    <source>
        <dbReference type="EMBL" id="MBO9204721.1"/>
    </source>
</evidence>
<name>A0ABS3Z3I4_9BACT</name>
<dbReference type="Pfam" id="PF02321">
    <property type="entry name" value="OEP"/>
    <property type="match status" value="1"/>
</dbReference>
<feature type="signal peptide" evidence="3">
    <location>
        <begin position="1"/>
        <end position="25"/>
    </location>
</feature>
<evidence type="ECO:0000256" key="1">
    <source>
        <dbReference type="ARBA" id="ARBA00007613"/>
    </source>
</evidence>
<dbReference type="SUPFAM" id="SSF56954">
    <property type="entry name" value="Outer membrane efflux proteins (OEP)"/>
    <property type="match status" value="1"/>
</dbReference>
<evidence type="ECO:0000256" key="3">
    <source>
        <dbReference type="SAM" id="SignalP"/>
    </source>
</evidence>
<feature type="coiled-coil region" evidence="2">
    <location>
        <begin position="191"/>
        <end position="218"/>
    </location>
</feature>
<dbReference type="RefSeq" id="WP_209143574.1">
    <property type="nucleotide sequence ID" value="NZ_JAGHKO010000016.1"/>
</dbReference>
<keyword evidence="5" id="KW-1185">Reference proteome</keyword>
<dbReference type="Proteomes" id="UP000677244">
    <property type="component" value="Unassembled WGS sequence"/>
</dbReference>
<dbReference type="InterPro" id="IPR003423">
    <property type="entry name" value="OMP_efflux"/>
</dbReference>
<dbReference type="EMBL" id="JAGHKO010000016">
    <property type="protein sequence ID" value="MBO9204721.1"/>
    <property type="molecule type" value="Genomic_DNA"/>
</dbReference>
<accession>A0ABS3Z3I4</accession>
<feature type="chain" id="PRO_5045638646" evidence="3">
    <location>
        <begin position="26"/>
        <end position="426"/>
    </location>
</feature>
<dbReference type="PANTHER" id="PTHR30203:SF23">
    <property type="entry name" value="OUTER MEMBRANE EFFLUX PROTEIN"/>
    <property type="match status" value="1"/>
</dbReference>
<sequence length="426" mass="48647">MKFTLLVRMALVLIGISGTVLHTNAQDTLRISLPDAEKQFTNKNLSLIAEKYNISIARAQVLQAKVYNNPNLQFEGNIYNPEQKKWFDLSNSTGQYAANLQQLIILAGKRNKQIKLAETNVLMAENRFYDLLRTLRYTLHSDFYQAGFLQQAITAYQLPIASLTKLTANYNELQAKGVITLKEVVRVKSLLYNLQTEQTALQNQLNEVEAELQLLLQNNKTWFIPETTISAPQLGTIRQYQLPMLVDSAYANRYDLQLAANSLTFNQQNYSLQKAMAVPDLTAGAQYDKRGSFVNNATFFSLAMDLPFFNRNQGNIKAAKIAIDQSNTVLTQQKLTVENEVQQAYGKVLNTEKMLHTIDPNFQNDFDKLLKSITENFEKRNISLLEFTDFYDSYKQNVLQWNQLQNDHIQAIESLNYTIGKPIVNL</sequence>
<dbReference type="InterPro" id="IPR010131">
    <property type="entry name" value="MdtP/NodT-like"/>
</dbReference>
<dbReference type="PANTHER" id="PTHR30203">
    <property type="entry name" value="OUTER MEMBRANE CATION EFFLUX PROTEIN"/>
    <property type="match status" value="1"/>
</dbReference>
<evidence type="ECO:0000313" key="5">
    <source>
        <dbReference type="Proteomes" id="UP000677244"/>
    </source>
</evidence>
<protein>
    <submittedName>
        <fullName evidence="4">TolC family protein</fullName>
    </submittedName>
</protein>
<gene>
    <name evidence="4" type="ORF">J7I42_30815</name>
</gene>
<reference evidence="4 5" key="1">
    <citation type="submission" date="2021-03" db="EMBL/GenBank/DDBJ databases">
        <title>Assistant Professor.</title>
        <authorList>
            <person name="Huq M.A."/>
        </authorList>
    </citation>
    <scope>NUCLEOTIDE SEQUENCE [LARGE SCALE GENOMIC DNA]</scope>
    <source>
        <strain evidence="4 5">MAH-29</strain>
    </source>
</reference>
<comment type="caution">
    <text evidence="4">The sequence shown here is derived from an EMBL/GenBank/DDBJ whole genome shotgun (WGS) entry which is preliminary data.</text>
</comment>
<dbReference type="Gene3D" id="1.20.1600.10">
    <property type="entry name" value="Outer membrane efflux proteins (OEP)"/>
    <property type="match status" value="1"/>
</dbReference>
<proteinExistence type="inferred from homology"/>